<dbReference type="InterPro" id="IPR006626">
    <property type="entry name" value="PbH1"/>
</dbReference>
<proteinExistence type="inferred from homology"/>
<keyword evidence="3 4" id="KW-0326">Glycosidase</keyword>
<dbReference type="FunFam" id="3.30.530.20:FF:000039">
    <property type="entry name" value="Bet v I allergen-like"/>
    <property type="match status" value="1"/>
</dbReference>
<evidence type="ECO:0000256" key="5">
    <source>
        <dbReference type="SAM" id="Phobius"/>
    </source>
</evidence>
<dbReference type="PANTHER" id="PTHR31339:SF3">
    <property type="entry name" value="PECTIN LYASE-LIKE SUPERFAMILY PROTEIN"/>
    <property type="match status" value="1"/>
</dbReference>
<dbReference type="SUPFAM" id="SSF55961">
    <property type="entry name" value="Bet v1-like"/>
    <property type="match status" value="1"/>
</dbReference>
<dbReference type="GO" id="GO:0005975">
    <property type="term" value="P:carbohydrate metabolic process"/>
    <property type="evidence" value="ECO:0007669"/>
    <property type="project" value="InterPro"/>
</dbReference>
<name>A0A9E7I8H4_9LILI</name>
<dbReference type="Pfam" id="PF10604">
    <property type="entry name" value="Polyketide_cyc2"/>
    <property type="match status" value="1"/>
</dbReference>
<evidence type="ECO:0000256" key="2">
    <source>
        <dbReference type="ARBA" id="ARBA00022801"/>
    </source>
</evidence>
<dbReference type="Gene3D" id="2.160.20.10">
    <property type="entry name" value="Single-stranded right-handed beta-helix, Pectin lyase-like"/>
    <property type="match status" value="2"/>
</dbReference>
<evidence type="ECO:0000256" key="3">
    <source>
        <dbReference type="ARBA" id="ARBA00023295"/>
    </source>
</evidence>
<dbReference type="Proteomes" id="UP001055439">
    <property type="component" value="Chromosome 9"/>
</dbReference>
<dbReference type="EMBL" id="CP097511">
    <property type="protein sequence ID" value="URE47261.1"/>
    <property type="molecule type" value="Genomic_DNA"/>
</dbReference>
<dbReference type="OrthoDB" id="187139at2759"/>
<dbReference type="InterPro" id="IPR012334">
    <property type="entry name" value="Pectin_lyas_fold"/>
</dbReference>
<evidence type="ECO:0000256" key="1">
    <source>
        <dbReference type="ARBA" id="ARBA00008834"/>
    </source>
</evidence>
<keyword evidence="7" id="KW-1185">Reference proteome</keyword>
<evidence type="ECO:0000313" key="7">
    <source>
        <dbReference type="Proteomes" id="UP001055439"/>
    </source>
</evidence>
<evidence type="ECO:0000313" key="6">
    <source>
        <dbReference type="EMBL" id="URE47261.1"/>
    </source>
</evidence>
<dbReference type="PANTHER" id="PTHR31339">
    <property type="entry name" value="PECTIN LYASE-RELATED"/>
    <property type="match status" value="1"/>
</dbReference>
<dbReference type="InterPro" id="IPR023393">
    <property type="entry name" value="START-like_dom_sf"/>
</dbReference>
<dbReference type="CDD" id="cd07821">
    <property type="entry name" value="PYR_PYL_RCAR_like"/>
    <property type="match status" value="1"/>
</dbReference>
<accession>A0A9E7I8H4</accession>
<keyword evidence="5" id="KW-0472">Membrane</keyword>
<dbReference type="Gene3D" id="3.30.530.20">
    <property type="match status" value="1"/>
</dbReference>
<dbReference type="AlphaFoldDB" id="A0A9E7I8H4"/>
<dbReference type="InterPro" id="IPR051801">
    <property type="entry name" value="GH28_Enzymes"/>
</dbReference>
<dbReference type="InterPro" id="IPR011050">
    <property type="entry name" value="Pectin_lyase_fold/virulence"/>
</dbReference>
<dbReference type="InterPro" id="IPR019587">
    <property type="entry name" value="Polyketide_cyclase/dehydratase"/>
</dbReference>
<dbReference type="SUPFAM" id="SSF51126">
    <property type="entry name" value="Pectin lyase-like"/>
    <property type="match status" value="1"/>
</dbReference>
<dbReference type="Pfam" id="PF00295">
    <property type="entry name" value="Glyco_hydro_28"/>
    <property type="match status" value="1"/>
</dbReference>
<keyword evidence="5" id="KW-1133">Transmembrane helix</keyword>
<feature type="transmembrane region" description="Helical" evidence="5">
    <location>
        <begin position="58"/>
        <end position="86"/>
    </location>
</feature>
<dbReference type="SMART" id="SM00710">
    <property type="entry name" value="PbH1"/>
    <property type="match status" value="4"/>
</dbReference>
<dbReference type="InterPro" id="IPR000743">
    <property type="entry name" value="Glyco_hydro_28"/>
</dbReference>
<keyword evidence="5" id="KW-0812">Transmembrane</keyword>
<evidence type="ECO:0000256" key="4">
    <source>
        <dbReference type="RuleBase" id="RU361169"/>
    </source>
</evidence>
<sequence>MLGGQTRKTMHVGMSNSEQPKRAMVAVPHHAGNLFIRYSGNVLASDLLRYKTMGMDDAAVFFVGSAYDGLVLGCCFTRWSFVLLLMHCIIHGRICRAFYGHTRIVRSPGASVSLHHRKASVPKQAQRFGTHCSCTRPGYLPCVSGHPWDPLSGFRPVPPRRVRATFLLKRSLTTVGYGQTPPPLAGTYASATADMLRPRLERGSPTSYWLGVVRAPHLNPVRDGGKKPQWQFCYTTTGQDRRRRNMVGRSSNGGGGLWRLADEMNPPEVGCRAMEAECVRRFHRHEPKENQCSSSVVKHIKAPVHLVWSLVRRFDQPQRYKPFVSRCIMQGDFAVGCLREVNIKSGLPATTSTERLEQLDDNEHILSIKIVGGDHRLQNYSSVVTAHPEIIDGRPGTLVIESFVVDVPEGNTKDDTCFFVEALIKCNLKSLAGKERSPFNHPHDSCSHHEREREGAHELKNRARALGKNSVIQNWSMSYFVTDQSHCLDGQCWPHAFHHGACDALVSVEVCFGEAVCFCERPKAVAFCLGALDSLSWSNFVLRIDVSGDPNSDLALLPLLLQCSVAVTEVSCSDIVPMKSRREVISITDFGAVGDGRTLNTWPFKKAIYRIQHLRSRGGTLLYIPPGVWLTGSFSLTSHMTLYLARGAVIKATQLLKRTYLNKVYLWTHSSSNAGYMELASGRPFTIVWKRARVARQEIRENGTIDGQGDVWWNMWRQRSLHFTRPNLLEFKNSRDVIISNVVFQNSPFWNIHPVYCRLQLKCLHRGCSYATGDDLVAIKSGWDEYGIAYGRPSSGITIRRLQGSSPFSGIAIGSETSGGVENVLVENINLYNTGFGIHIKTNAGRGGYIRNVTVVNVSMNKVRKGIRIAGDVGDHPDEYFNRYAMPTVDGVTIKNVWGVDIQQPGSIEGIRSSPFTRICLSNVKLWGALMHYEPWKCMDVSGAALGVQPWPCSQLTGTFSAGFCSSAF</sequence>
<organism evidence="6 7">
    <name type="scientific">Musa troglodytarum</name>
    <name type="common">fe'i banana</name>
    <dbReference type="NCBI Taxonomy" id="320322"/>
    <lineage>
        <taxon>Eukaryota</taxon>
        <taxon>Viridiplantae</taxon>
        <taxon>Streptophyta</taxon>
        <taxon>Embryophyta</taxon>
        <taxon>Tracheophyta</taxon>
        <taxon>Spermatophyta</taxon>
        <taxon>Magnoliopsida</taxon>
        <taxon>Liliopsida</taxon>
        <taxon>Zingiberales</taxon>
        <taxon>Musaceae</taxon>
        <taxon>Musa</taxon>
    </lineage>
</organism>
<comment type="similarity">
    <text evidence="1 4">Belongs to the glycosyl hydrolase 28 family.</text>
</comment>
<reference evidence="6" key="1">
    <citation type="submission" date="2022-05" db="EMBL/GenBank/DDBJ databases">
        <title>The Musa troglodytarum L. genome provides insights into the mechanism of non-climacteric behaviour and enrichment of carotenoids.</title>
        <authorList>
            <person name="Wang J."/>
        </authorList>
    </citation>
    <scope>NUCLEOTIDE SEQUENCE</scope>
    <source>
        <tissue evidence="6">Leaf</tissue>
    </source>
</reference>
<keyword evidence="2 4" id="KW-0378">Hydrolase</keyword>
<protein>
    <submittedName>
        <fullName evidence="6">Glycosyl hydrolases family 28</fullName>
    </submittedName>
</protein>
<dbReference type="GO" id="GO:0004650">
    <property type="term" value="F:polygalacturonase activity"/>
    <property type="evidence" value="ECO:0007669"/>
    <property type="project" value="InterPro"/>
</dbReference>
<gene>
    <name evidence="6" type="ORF">MUK42_25025</name>
</gene>